<evidence type="ECO:0000256" key="1">
    <source>
        <dbReference type="ARBA" id="ARBA00022679"/>
    </source>
</evidence>
<accession>A0A1E7JQW4</accession>
<sequence length="171" mass="19047">MRCGPLVHVRHPASADYDELTALTRRSTGLHRPWIPQRETTPEAFADYLARIGQPTHEGFVICLRESGEIVGSVNINNIVRGSLQSGALGYVAYASTTGRGYMTEGLGLVIRYAFEELGLHRLEANVQPGNTRSSRLVERLGFRHEGHSPAFQLVDGEWRDHDRWAITAPL</sequence>
<proteinExistence type="inferred from homology"/>
<dbReference type="AlphaFoldDB" id="A0A1E7JQW4"/>
<dbReference type="STRING" id="933944.AN215_09440"/>
<organism evidence="5 6">
    <name type="scientific">Streptomyces abyssalis</name>
    <dbReference type="NCBI Taxonomy" id="933944"/>
    <lineage>
        <taxon>Bacteria</taxon>
        <taxon>Bacillati</taxon>
        <taxon>Actinomycetota</taxon>
        <taxon>Actinomycetes</taxon>
        <taxon>Kitasatosporales</taxon>
        <taxon>Streptomycetaceae</taxon>
        <taxon>Streptomyces</taxon>
    </lineage>
</organism>
<gene>
    <name evidence="5" type="ORF">AN215_09440</name>
</gene>
<feature type="domain" description="N-acetyltransferase" evidence="4">
    <location>
        <begin position="7"/>
        <end position="170"/>
    </location>
</feature>
<keyword evidence="1 5" id="KW-0808">Transferase</keyword>
<comment type="similarity">
    <text evidence="3">Belongs to the acetyltransferase family. RimJ subfamily.</text>
</comment>
<dbReference type="OrthoDB" id="5242221at2"/>
<evidence type="ECO:0000256" key="2">
    <source>
        <dbReference type="ARBA" id="ARBA00023315"/>
    </source>
</evidence>
<protein>
    <submittedName>
        <fullName evidence="5">Acetyltransferase</fullName>
    </submittedName>
</protein>
<dbReference type="GO" id="GO:0005737">
    <property type="term" value="C:cytoplasm"/>
    <property type="evidence" value="ECO:0007669"/>
    <property type="project" value="TreeGrafter"/>
</dbReference>
<reference evidence="5 6" key="1">
    <citation type="journal article" date="2016" name="Front. Microbiol.">
        <title>Comparative Genomics Analysis of Streptomyces Species Reveals Their Adaptation to the Marine Environment and Their Diversity at the Genomic Level.</title>
        <authorList>
            <person name="Tian X."/>
            <person name="Zhang Z."/>
            <person name="Yang T."/>
            <person name="Chen M."/>
            <person name="Li J."/>
            <person name="Chen F."/>
            <person name="Yang J."/>
            <person name="Li W."/>
            <person name="Zhang B."/>
            <person name="Zhang Z."/>
            <person name="Wu J."/>
            <person name="Zhang C."/>
            <person name="Long L."/>
            <person name="Xiao J."/>
        </authorList>
    </citation>
    <scope>NUCLEOTIDE SEQUENCE [LARGE SCALE GENOMIC DNA]</scope>
    <source>
        <strain evidence="5 6">SCSIO 10390</strain>
    </source>
</reference>
<dbReference type="Proteomes" id="UP000176087">
    <property type="component" value="Unassembled WGS sequence"/>
</dbReference>
<dbReference type="SUPFAM" id="SSF55729">
    <property type="entry name" value="Acyl-CoA N-acyltransferases (Nat)"/>
    <property type="match status" value="1"/>
</dbReference>
<comment type="caution">
    <text evidence="5">The sequence shown here is derived from an EMBL/GenBank/DDBJ whole genome shotgun (WGS) entry which is preliminary data.</text>
</comment>
<dbReference type="PANTHER" id="PTHR43792">
    <property type="entry name" value="GNAT FAMILY, PUTATIVE (AFU_ORTHOLOGUE AFUA_3G00765)-RELATED-RELATED"/>
    <property type="match status" value="1"/>
</dbReference>
<evidence type="ECO:0000313" key="6">
    <source>
        <dbReference type="Proteomes" id="UP000176087"/>
    </source>
</evidence>
<dbReference type="Pfam" id="PF13302">
    <property type="entry name" value="Acetyltransf_3"/>
    <property type="match status" value="1"/>
</dbReference>
<dbReference type="PROSITE" id="PS51186">
    <property type="entry name" value="GNAT"/>
    <property type="match status" value="1"/>
</dbReference>
<evidence type="ECO:0000313" key="5">
    <source>
        <dbReference type="EMBL" id="OEU90660.1"/>
    </source>
</evidence>
<dbReference type="GO" id="GO:0008999">
    <property type="term" value="F:protein-N-terminal-alanine acetyltransferase activity"/>
    <property type="evidence" value="ECO:0007669"/>
    <property type="project" value="TreeGrafter"/>
</dbReference>
<keyword evidence="6" id="KW-1185">Reference proteome</keyword>
<evidence type="ECO:0000256" key="3">
    <source>
        <dbReference type="ARBA" id="ARBA00038502"/>
    </source>
</evidence>
<name>A0A1E7JQW4_9ACTN</name>
<evidence type="ECO:0000259" key="4">
    <source>
        <dbReference type="PROSITE" id="PS51186"/>
    </source>
</evidence>
<dbReference type="EMBL" id="LJGT01000038">
    <property type="protein sequence ID" value="OEU90660.1"/>
    <property type="molecule type" value="Genomic_DNA"/>
</dbReference>
<dbReference type="InterPro" id="IPR000182">
    <property type="entry name" value="GNAT_dom"/>
</dbReference>
<keyword evidence="2" id="KW-0012">Acyltransferase</keyword>
<dbReference type="Gene3D" id="3.40.630.30">
    <property type="match status" value="1"/>
</dbReference>
<dbReference type="InterPro" id="IPR051531">
    <property type="entry name" value="N-acetyltransferase"/>
</dbReference>
<dbReference type="PANTHER" id="PTHR43792:SF8">
    <property type="entry name" value="[RIBOSOMAL PROTEIN US5]-ALANINE N-ACETYLTRANSFERASE"/>
    <property type="match status" value="1"/>
</dbReference>
<dbReference type="InterPro" id="IPR016181">
    <property type="entry name" value="Acyl_CoA_acyltransferase"/>
</dbReference>